<organism evidence="1 2">
    <name type="scientific">Streptococcus anginosus F0211</name>
    <dbReference type="NCBI Taxonomy" id="706437"/>
    <lineage>
        <taxon>Bacteria</taxon>
        <taxon>Bacillati</taxon>
        <taxon>Bacillota</taxon>
        <taxon>Bacilli</taxon>
        <taxon>Lactobacillales</taxon>
        <taxon>Streptococcaceae</taxon>
        <taxon>Streptococcus</taxon>
        <taxon>Streptococcus anginosus group</taxon>
    </lineage>
</organism>
<evidence type="ECO:0000313" key="2">
    <source>
        <dbReference type="Proteomes" id="UP000002973"/>
    </source>
</evidence>
<dbReference type="EMBL" id="AECT01000017">
    <property type="protein sequence ID" value="EFU22421.1"/>
    <property type="molecule type" value="Genomic_DNA"/>
</dbReference>
<dbReference type="Proteomes" id="UP000002973">
    <property type="component" value="Unassembled WGS sequence"/>
</dbReference>
<proteinExistence type="predicted"/>
<protein>
    <submittedName>
        <fullName evidence="1">Uncharacterized protein</fullName>
    </submittedName>
</protein>
<reference evidence="1 2" key="1">
    <citation type="submission" date="2010-11" db="EMBL/GenBank/DDBJ databases">
        <authorList>
            <person name="Weinstock G."/>
            <person name="Sodergren E."/>
            <person name="Clifton S."/>
            <person name="Fulton L."/>
            <person name="Fulton B."/>
            <person name="Courtney L."/>
            <person name="Fronick C."/>
            <person name="Harrison M."/>
            <person name="Strong C."/>
            <person name="Farmer C."/>
            <person name="Delahaunty K."/>
            <person name="Markovic C."/>
            <person name="Hall O."/>
            <person name="Minx P."/>
            <person name="Tomlinson C."/>
            <person name="Mitreva M."/>
            <person name="Hou S."/>
            <person name="Chen J."/>
            <person name="Wollam A."/>
            <person name="Pepin K.H."/>
            <person name="Johnson M."/>
            <person name="Bhonagiri V."/>
            <person name="Zhang X."/>
            <person name="Suruliraj S."/>
            <person name="Warren W."/>
            <person name="Chinwalla A."/>
            <person name="Mardis E.R."/>
            <person name="Wilson R.K."/>
        </authorList>
    </citation>
    <scope>NUCLEOTIDE SEQUENCE [LARGE SCALE GENOMIC DNA]</scope>
    <source>
        <strain evidence="1 2">F0211</strain>
    </source>
</reference>
<sequence>MDRLSQFSKDKQLFPLTFSIKMREFSDKSCYNKADYTKGTEIHDFSLSINA</sequence>
<comment type="caution">
    <text evidence="1">The sequence shown here is derived from an EMBL/GenBank/DDBJ whole genome shotgun (WGS) entry which is preliminary data.</text>
</comment>
<evidence type="ECO:0000313" key="1">
    <source>
        <dbReference type="EMBL" id="EFU22421.1"/>
    </source>
</evidence>
<gene>
    <name evidence="1" type="ORF">HMPREF0813_00978</name>
</gene>
<name>E6J154_STRAP</name>
<dbReference type="AlphaFoldDB" id="E6J154"/>
<accession>E6J154</accession>